<keyword evidence="2" id="KW-0808">Transferase</keyword>
<proteinExistence type="predicted"/>
<dbReference type="Proteomes" id="UP000541033">
    <property type="component" value="Unassembled WGS sequence"/>
</dbReference>
<dbReference type="AlphaFoldDB" id="A0A7X5TT75"/>
<feature type="domain" description="N-acetyltransferase" evidence="1">
    <location>
        <begin position="4"/>
        <end position="151"/>
    </location>
</feature>
<reference evidence="2 3" key="1">
    <citation type="submission" date="2020-02" db="EMBL/GenBank/DDBJ databases">
        <title>Sequencing the genomes of 1000 actinobacteria strains.</title>
        <authorList>
            <person name="Klenk H.-P."/>
        </authorList>
    </citation>
    <scope>NUCLEOTIDE SEQUENCE [LARGE SCALE GENOMIC DNA]</scope>
    <source>
        <strain evidence="2 3">DSM 27960</strain>
    </source>
</reference>
<dbReference type="Pfam" id="PF00583">
    <property type="entry name" value="Acetyltransf_1"/>
    <property type="match status" value="1"/>
</dbReference>
<sequence>MSELRIEELSAATIVAVNALTLKPGQEQFIVPVSYATAAAVSDPAHAWQRVVMLEDQVVGFIHGNFDPDAVQEEFRCCLWRINVDAGTQGKGVGKFALQQLCDEAKRRGFDRLTVLWERGDDGPEEFFLRVGFTPIGETTYGEVIGALELS</sequence>
<dbReference type="SUPFAM" id="SSF55729">
    <property type="entry name" value="Acyl-CoA N-acyltransferases (Nat)"/>
    <property type="match status" value="1"/>
</dbReference>
<dbReference type="CDD" id="cd04301">
    <property type="entry name" value="NAT_SF"/>
    <property type="match status" value="1"/>
</dbReference>
<dbReference type="EC" id="2.3.1.57" evidence="2"/>
<evidence type="ECO:0000313" key="3">
    <source>
        <dbReference type="Proteomes" id="UP000541033"/>
    </source>
</evidence>
<dbReference type="Gene3D" id="3.40.630.30">
    <property type="match status" value="1"/>
</dbReference>
<gene>
    <name evidence="2" type="ORF">FHX76_001713</name>
</gene>
<comment type="caution">
    <text evidence="2">The sequence shown here is derived from an EMBL/GenBank/DDBJ whole genome shotgun (WGS) entry which is preliminary data.</text>
</comment>
<name>A0A7X5TT75_9MICO</name>
<keyword evidence="3" id="KW-1185">Reference proteome</keyword>
<accession>A0A7X5TT75</accession>
<dbReference type="PROSITE" id="PS51186">
    <property type="entry name" value="GNAT"/>
    <property type="match status" value="1"/>
</dbReference>
<evidence type="ECO:0000313" key="2">
    <source>
        <dbReference type="EMBL" id="NIH53845.1"/>
    </source>
</evidence>
<protein>
    <submittedName>
        <fullName evidence="2">Diamine N-acetyltransferase</fullName>
        <ecNumber evidence="2">2.3.1.57</ecNumber>
    </submittedName>
</protein>
<dbReference type="RefSeq" id="WP_167149793.1">
    <property type="nucleotide sequence ID" value="NZ_JAAMOX010000001.1"/>
</dbReference>
<dbReference type="GO" id="GO:0004145">
    <property type="term" value="F:diamine N-acetyltransferase activity"/>
    <property type="evidence" value="ECO:0007669"/>
    <property type="project" value="UniProtKB-EC"/>
</dbReference>
<organism evidence="2 3">
    <name type="scientific">Lysinibacter cavernae</name>
    <dbReference type="NCBI Taxonomy" id="1640652"/>
    <lineage>
        <taxon>Bacteria</taxon>
        <taxon>Bacillati</taxon>
        <taxon>Actinomycetota</taxon>
        <taxon>Actinomycetes</taxon>
        <taxon>Micrococcales</taxon>
        <taxon>Microbacteriaceae</taxon>
        <taxon>Lysinibacter</taxon>
    </lineage>
</organism>
<dbReference type="InterPro" id="IPR000182">
    <property type="entry name" value="GNAT_dom"/>
</dbReference>
<dbReference type="InterPro" id="IPR016181">
    <property type="entry name" value="Acyl_CoA_acyltransferase"/>
</dbReference>
<evidence type="ECO:0000259" key="1">
    <source>
        <dbReference type="PROSITE" id="PS51186"/>
    </source>
</evidence>
<dbReference type="EMBL" id="JAAMOX010000001">
    <property type="protein sequence ID" value="NIH53845.1"/>
    <property type="molecule type" value="Genomic_DNA"/>
</dbReference>
<keyword evidence="2" id="KW-0012">Acyltransferase</keyword>